<evidence type="ECO:0000313" key="1">
    <source>
        <dbReference type="EMBL" id="GMQ32308.1"/>
    </source>
</evidence>
<dbReference type="Proteomes" id="UP001307705">
    <property type="component" value="Unassembled WGS sequence"/>
</dbReference>
<dbReference type="EMBL" id="BTPE01000002">
    <property type="protein sequence ID" value="GMQ32308.1"/>
    <property type="molecule type" value="Genomic_DNA"/>
</dbReference>
<accession>A0ABQ6PWH7</accession>
<dbReference type="RefSeq" id="WP_338227122.1">
    <property type="nucleotide sequence ID" value="NZ_BTPE01000002.1"/>
</dbReference>
<dbReference type="PROSITE" id="PS51257">
    <property type="entry name" value="PROKAR_LIPOPROTEIN"/>
    <property type="match status" value="1"/>
</dbReference>
<protein>
    <recommendedName>
        <fullName evidence="3">Lipoprotein</fullName>
    </recommendedName>
</protein>
<evidence type="ECO:0008006" key="3">
    <source>
        <dbReference type="Google" id="ProtNLM"/>
    </source>
</evidence>
<keyword evidence="2" id="KW-1185">Reference proteome</keyword>
<gene>
    <name evidence="1" type="ORF">Ataiwa_05800</name>
</gene>
<name>A0ABQ6PWH7_9BACT</name>
<proteinExistence type="predicted"/>
<comment type="caution">
    <text evidence="1">The sequence shown here is derived from an EMBL/GenBank/DDBJ whole genome shotgun (WGS) entry which is preliminary data.</text>
</comment>
<sequence length="188" mass="22167">MKLYTFSLFLILVGCKSSNPTIEKDEVFDVAAIITELIESGYIDRKIPISDRLKTIEYYTLEYSDDSLLAPPPTPFAKNEEDIIKWVDSEYFPNDSTTRNHIRYQLKYLNENRSQFRLIKGDLKLREFDKVFPGHCYFFYKPIFNQDSSALFLQHDRYYGYFGDGGIHVVVKVNHKWVVNKAVHTWEN</sequence>
<organism evidence="1 2">
    <name type="scientific">Algoriphagus taiwanensis</name>
    <dbReference type="NCBI Taxonomy" id="1445656"/>
    <lineage>
        <taxon>Bacteria</taxon>
        <taxon>Pseudomonadati</taxon>
        <taxon>Bacteroidota</taxon>
        <taxon>Cytophagia</taxon>
        <taxon>Cytophagales</taxon>
        <taxon>Cyclobacteriaceae</taxon>
        <taxon>Algoriphagus</taxon>
    </lineage>
</organism>
<reference evidence="1 2" key="1">
    <citation type="submission" date="2023-08" db="EMBL/GenBank/DDBJ databases">
        <title>Draft genome sequence of Algoriphagus taiwanensis.</title>
        <authorList>
            <person name="Takatani N."/>
            <person name="Hosokawa M."/>
            <person name="Sawabe T."/>
        </authorList>
    </citation>
    <scope>NUCLEOTIDE SEQUENCE [LARGE SCALE GENOMIC DNA]</scope>
    <source>
        <strain evidence="1 2">JCM 19755</strain>
    </source>
</reference>
<evidence type="ECO:0000313" key="2">
    <source>
        <dbReference type="Proteomes" id="UP001307705"/>
    </source>
</evidence>